<dbReference type="SUPFAM" id="SSF53335">
    <property type="entry name" value="S-adenosyl-L-methionine-dependent methyltransferases"/>
    <property type="match status" value="1"/>
</dbReference>
<dbReference type="PIRSF" id="PIRSF005578">
    <property type="entry name" value="TlyA"/>
    <property type="match status" value="1"/>
</dbReference>
<keyword evidence="6" id="KW-1185">Reference proteome</keyword>
<evidence type="ECO:0000313" key="5">
    <source>
        <dbReference type="EMBL" id="GAA5414740.1"/>
    </source>
</evidence>
<evidence type="ECO:0000256" key="2">
    <source>
        <dbReference type="ARBA" id="ARBA00029460"/>
    </source>
</evidence>
<dbReference type="Proteomes" id="UP001449582">
    <property type="component" value="Unassembled WGS sequence"/>
</dbReference>
<comment type="caution">
    <text evidence="5">The sequence shown here is derived from an EMBL/GenBank/DDBJ whole genome shotgun (WGS) entry which is preliminary data.</text>
</comment>
<dbReference type="NCBIfam" id="TIGR00478">
    <property type="entry name" value="tly"/>
    <property type="match status" value="1"/>
</dbReference>
<gene>
    <name evidence="5" type="ORF">UREOM_4510</name>
</gene>
<sequence length="247" mass="27844">MENKERIDILLTKLELARSRSQAKSLIENGNVLVNEKVITKPNFLVAETDNIVIKEKMKYVSRAGLKLEKGIESFGVDFTDKVVLDIGASTGGFTDCSLQHGAKQVYAVDVGYNQLDSSLVNNPKVINLEKTNVKNLNEINFEHHIDIIVCDVSFISLKHVFANIKSVTDENTNLIFLIKPQFELSPEIISKCKASVKNKKYHDIAINNVTTYALENGFKLIDIVESPIKGNKLENTEFVAWFKKWK</sequence>
<protein>
    <submittedName>
        <fullName evidence="5">TlyA family rRNA (Cytidine-2'-O)-methyltransferase</fullName>
    </submittedName>
</protein>
<accession>A0ABP9U7U5</accession>
<dbReference type="InterPro" id="IPR047048">
    <property type="entry name" value="TlyA"/>
</dbReference>
<dbReference type="Pfam" id="PF01728">
    <property type="entry name" value="FtsJ"/>
    <property type="match status" value="1"/>
</dbReference>
<dbReference type="CDD" id="cd02440">
    <property type="entry name" value="AdoMet_MTases"/>
    <property type="match status" value="1"/>
</dbReference>
<evidence type="ECO:0000313" key="6">
    <source>
        <dbReference type="Proteomes" id="UP001449582"/>
    </source>
</evidence>
<evidence type="ECO:0000256" key="1">
    <source>
        <dbReference type="ARBA" id="ARBA00022884"/>
    </source>
</evidence>
<dbReference type="Gene3D" id="3.40.50.150">
    <property type="entry name" value="Vaccinia Virus protein VP39"/>
    <property type="match status" value="1"/>
</dbReference>
<dbReference type="InterPro" id="IPR036986">
    <property type="entry name" value="S4_RNA-bd_sf"/>
</dbReference>
<organism evidence="5 6">
    <name type="scientific">Ureaplasma ceti</name>
    <dbReference type="NCBI Taxonomy" id="3119530"/>
    <lineage>
        <taxon>Bacteria</taxon>
        <taxon>Bacillati</taxon>
        <taxon>Mycoplasmatota</taxon>
        <taxon>Mycoplasmoidales</taxon>
        <taxon>Mycoplasmoidaceae</taxon>
        <taxon>Ureaplasma</taxon>
    </lineage>
</organism>
<dbReference type="RefSeq" id="WP_353289901.1">
    <property type="nucleotide sequence ID" value="NZ_BAABQM010000003.1"/>
</dbReference>
<dbReference type="InterPro" id="IPR004538">
    <property type="entry name" value="Hemolysin_A/TlyA"/>
</dbReference>
<dbReference type="SUPFAM" id="SSF55174">
    <property type="entry name" value="Alpha-L RNA-binding motif"/>
    <property type="match status" value="1"/>
</dbReference>
<evidence type="ECO:0000256" key="3">
    <source>
        <dbReference type="PROSITE-ProRule" id="PRU00182"/>
    </source>
</evidence>
<dbReference type="EMBL" id="BAABQM010000003">
    <property type="protein sequence ID" value="GAA5414740.1"/>
    <property type="molecule type" value="Genomic_DNA"/>
</dbReference>
<dbReference type="PANTHER" id="PTHR32319">
    <property type="entry name" value="BACTERIAL HEMOLYSIN-LIKE PROTEIN"/>
    <property type="match status" value="1"/>
</dbReference>
<dbReference type="Pfam" id="PF01479">
    <property type="entry name" value="S4"/>
    <property type="match status" value="1"/>
</dbReference>
<name>A0ABP9U7U5_9BACT</name>
<dbReference type="SMART" id="SM00363">
    <property type="entry name" value="S4"/>
    <property type="match status" value="1"/>
</dbReference>
<dbReference type="PANTHER" id="PTHR32319:SF0">
    <property type="entry name" value="BACTERIAL HEMOLYSIN-LIKE PROTEIN"/>
    <property type="match status" value="1"/>
</dbReference>
<dbReference type="Gene3D" id="3.10.290.10">
    <property type="entry name" value="RNA-binding S4 domain"/>
    <property type="match status" value="1"/>
</dbReference>
<reference evidence="5" key="1">
    <citation type="submission" date="2024-02" db="EMBL/GenBank/DDBJ databases">
        <title>Draft genome sequence of new strains in genus Ureaplasma.</title>
        <authorList>
            <person name="Nakajima Y."/>
            <person name="Segawa T."/>
        </authorList>
    </citation>
    <scope>NUCLEOTIDE SEQUENCE [LARGE SCALE GENOMIC DNA]</scope>
    <source>
        <strain evidence="5">OM1</strain>
    </source>
</reference>
<dbReference type="CDD" id="cd00165">
    <property type="entry name" value="S4"/>
    <property type="match status" value="1"/>
</dbReference>
<dbReference type="InterPro" id="IPR002877">
    <property type="entry name" value="RNA_MeTrfase_FtsJ_dom"/>
</dbReference>
<comment type="similarity">
    <text evidence="2">Belongs to the TlyA family.</text>
</comment>
<dbReference type="InterPro" id="IPR002942">
    <property type="entry name" value="S4_RNA-bd"/>
</dbReference>
<evidence type="ECO:0000259" key="4">
    <source>
        <dbReference type="SMART" id="SM00363"/>
    </source>
</evidence>
<dbReference type="PROSITE" id="PS50889">
    <property type="entry name" value="S4"/>
    <property type="match status" value="1"/>
</dbReference>
<proteinExistence type="inferred from homology"/>
<keyword evidence="1 3" id="KW-0694">RNA-binding</keyword>
<feature type="domain" description="RNA-binding S4" evidence="4">
    <location>
        <begin position="5"/>
        <end position="69"/>
    </location>
</feature>
<dbReference type="InterPro" id="IPR029063">
    <property type="entry name" value="SAM-dependent_MTases_sf"/>
</dbReference>